<protein>
    <submittedName>
        <fullName evidence="1">Uncharacterized protein</fullName>
    </submittedName>
</protein>
<dbReference type="EMBL" id="BPLR01017464">
    <property type="protein sequence ID" value="GIY91863.1"/>
    <property type="molecule type" value="Genomic_DNA"/>
</dbReference>
<accession>A0AAV4XDF9</accession>
<reference evidence="1 2" key="1">
    <citation type="submission" date="2021-06" db="EMBL/GenBank/DDBJ databases">
        <title>Caerostris extrusa draft genome.</title>
        <authorList>
            <person name="Kono N."/>
            <person name="Arakawa K."/>
        </authorList>
    </citation>
    <scope>NUCLEOTIDE SEQUENCE [LARGE SCALE GENOMIC DNA]</scope>
</reference>
<evidence type="ECO:0000313" key="2">
    <source>
        <dbReference type="Proteomes" id="UP001054945"/>
    </source>
</evidence>
<name>A0AAV4XDF9_CAEEX</name>
<organism evidence="1 2">
    <name type="scientific">Caerostris extrusa</name>
    <name type="common">Bark spider</name>
    <name type="synonym">Caerostris bankana</name>
    <dbReference type="NCBI Taxonomy" id="172846"/>
    <lineage>
        <taxon>Eukaryota</taxon>
        <taxon>Metazoa</taxon>
        <taxon>Ecdysozoa</taxon>
        <taxon>Arthropoda</taxon>
        <taxon>Chelicerata</taxon>
        <taxon>Arachnida</taxon>
        <taxon>Araneae</taxon>
        <taxon>Araneomorphae</taxon>
        <taxon>Entelegynae</taxon>
        <taxon>Araneoidea</taxon>
        <taxon>Araneidae</taxon>
        <taxon>Caerostris</taxon>
    </lineage>
</organism>
<dbReference type="Proteomes" id="UP001054945">
    <property type="component" value="Unassembled WGS sequence"/>
</dbReference>
<keyword evidence="2" id="KW-1185">Reference proteome</keyword>
<gene>
    <name evidence="1" type="ORF">CEXT_765841</name>
</gene>
<dbReference type="AlphaFoldDB" id="A0AAV4XDF9"/>
<comment type="caution">
    <text evidence="1">The sequence shown here is derived from an EMBL/GenBank/DDBJ whole genome shotgun (WGS) entry which is preliminary data.</text>
</comment>
<proteinExistence type="predicted"/>
<evidence type="ECO:0000313" key="1">
    <source>
        <dbReference type="EMBL" id="GIY91863.1"/>
    </source>
</evidence>
<sequence length="96" mass="10720">MEHFFSFCSSTLSHIPGAPGGTPPSPFISISKSVAKRNRQQTSHLDQKIHSSFYFVSEKNDVDYHAREATIIGFCPSPFFPVSPVFPKNPEKSYQA</sequence>